<dbReference type="AlphaFoldDB" id="A0A6A3DD79"/>
<accession>A0A6A3DD79</accession>
<dbReference type="EMBL" id="QXFY01005232">
    <property type="protein sequence ID" value="KAE9273182.1"/>
    <property type="molecule type" value="Genomic_DNA"/>
</dbReference>
<evidence type="ECO:0000313" key="8">
    <source>
        <dbReference type="EMBL" id="KAE9273182.1"/>
    </source>
</evidence>
<dbReference type="EMBL" id="QXFZ01004829">
    <property type="protein sequence ID" value="KAE9062821.1"/>
    <property type="molecule type" value="Genomic_DNA"/>
</dbReference>
<sequence length="53" mass="5842">MGTTRLRTATLLLPPVVLDTIRSSIYSVSGVHDSFSSRCWGHEMVCCLSPNFV</sequence>
<evidence type="ECO:0000313" key="3">
    <source>
        <dbReference type="EMBL" id="KAE9068723.1"/>
    </source>
</evidence>
<dbReference type="EMBL" id="QXGD01004650">
    <property type="protein sequence ID" value="KAE9169481.1"/>
    <property type="molecule type" value="Genomic_DNA"/>
</dbReference>
<dbReference type="Proteomes" id="UP000429523">
    <property type="component" value="Unassembled WGS sequence"/>
</dbReference>
<dbReference type="EMBL" id="QXGF01004746">
    <property type="protein sequence ID" value="KAE8919359.1"/>
    <property type="molecule type" value="Genomic_DNA"/>
</dbReference>
<dbReference type="Proteomes" id="UP000440732">
    <property type="component" value="Unassembled WGS sequence"/>
</dbReference>
<comment type="caution">
    <text evidence="1">The sequence shown here is derived from an EMBL/GenBank/DDBJ whole genome shotgun (WGS) entry which is preliminary data.</text>
</comment>
<dbReference type="Proteomes" id="UP000486351">
    <property type="component" value="Unassembled WGS sequence"/>
</dbReference>
<evidence type="ECO:0000313" key="14">
    <source>
        <dbReference type="Proteomes" id="UP000441208"/>
    </source>
</evidence>
<proteinExistence type="predicted"/>
<evidence type="ECO:0000313" key="10">
    <source>
        <dbReference type="Proteomes" id="UP000433483"/>
    </source>
</evidence>
<dbReference type="EMBL" id="QXGC01005271">
    <property type="protein sequence ID" value="KAE9165897.1"/>
    <property type="molecule type" value="Genomic_DNA"/>
</dbReference>
<evidence type="ECO:0000313" key="13">
    <source>
        <dbReference type="Proteomes" id="UP000440732"/>
    </source>
</evidence>
<name>A0A6A3DD79_9STRA</name>
<evidence type="ECO:0000313" key="16">
    <source>
        <dbReference type="Proteomes" id="UP000486351"/>
    </source>
</evidence>
<evidence type="ECO:0000313" key="11">
    <source>
        <dbReference type="Proteomes" id="UP000437068"/>
    </source>
</evidence>
<evidence type="ECO:0000313" key="7">
    <source>
        <dbReference type="EMBL" id="KAE9268336.1"/>
    </source>
</evidence>
<protein>
    <submittedName>
        <fullName evidence="1">Uncharacterized protein</fullName>
    </submittedName>
</protein>
<evidence type="ECO:0000313" key="6">
    <source>
        <dbReference type="EMBL" id="KAE9169481.1"/>
    </source>
</evidence>
<dbReference type="Proteomes" id="UP000441208">
    <property type="component" value="Unassembled WGS sequence"/>
</dbReference>
<evidence type="ECO:0000313" key="4">
    <source>
        <dbReference type="EMBL" id="KAE9164534.1"/>
    </source>
</evidence>
<dbReference type="Proteomes" id="UP000433483">
    <property type="component" value="Unassembled WGS sequence"/>
</dbReference>
<dbReference type="EMBL" id="QXGB01004938">
    <property type="protein sequence ID" value="KAE9164534.1"/>
    <property type="molecule type" value="Genomic_DNA"/>
</dbReference>
<evidence type="ECO:0000313" key="9">
    <source>
        <dbReference type="Proteomes" id="UP000429523"/>
    </source>
</evidence>
<dbReference type="Proteomes" id="UP000476176">
    <property type="component" value="Unassembled WGS sequence"/>
</dbReference>
<dbReference type="Proteomes" id="UP000437068">
    <property type="component" value="Unassembled WGS sequence"/>
</dbReference>
<organism evidence="1 9">
    <name type="scientific">Phytophthora fragariae</name>
    <dbReference type="NCBI Taxonomy" id="53985"/>
    <lineage>
        <taxon>Eukaryota</taxon>
        <taxon>Sar</taxon>
        <taxon>Stramenopiles</taxon>
        <taxon>Oomycota</taxon>
        <taxon>Peronosporomycetes</taxon>
        <taxon>Peronosporales</taxon>
        <taxon>Peronosporaceae</taxon>
        <taxon>Phytophthora</taxon>
    </lineage>
</organism>
<gene>
    <name evidence="7" type="ORF">PF001_g29689</name>
    <name evidence="6" type="ORF">PF002_g30347</name>
    <name evidence="5" type="ORF">PF004_g29343</name>
    <name evidence="4" type="ORF">PF005_g29992</name>
    <name evidence="3" type="ORF">PF006_g29732</name>
    <name evidence="2" type="ORF">PF007_g29771</name>
    <name evidence="8" type="ORF">PF008_g29905</name>
    <name evidence="1" type="ORF">PF009_g30333</name>
</gene>
<evidence type="ECO:0000313" key="5">
    <source>
        <dbReference type="EMBL" id="KAE9165897.1"/>
    </source>
</evidence>
<dbReference type="Proteomes" id="UP000440367">
    <property type="component" value="Unassembled WGS sequence"/>
</dbReference>
<evidence type="ECO:0000313" key="15">
    <source>
        <dbReference type="Proteomes" id="UP000476176"/>
    </source>
</evidence>
<evidence type="ECO:0000313" key="1">
    <source>
        <dbReference type="EMBL" id="KAE8919359.1"/>
    </source>
</evidence>
<reference evidence="9 10" key="1">
    <citation type="submission" date="2018-08" db="EMBL/GenBank/DDBJ databases">
        <title>Genomic investigation of the strawberry pathogen Phytophthora fragariae indicates pathogenicity is determined by transcriptional variation in three key races.</title>
        <authorList>
            <person name="Adams T.M."/>
            <person name="Armitage A.D."/>
            <person name="Sobczyk M.K."/>
            <person name="Bates H.J."/>
            <person name="Dunwell J.M."/>
            <person name="Nellist C.F."/>
            <person name="Harrison R.J."/>
        </authorList>
    </citation>
    <scope>NUCLEOTIDE SEQUENCE [LARGE SCALE GENOMIC DNA]</scope>
    <source>
        <strain evidence="7 11">A4</strain>
        <strain evidence="6 12">BC-1</strain>
        <strain evidence="5 15">BC-23</strain>
        <strain evidence="4 10">NOV-27</strain>
        <strain evidence="3 13">NOV-5</strain>
        <strain evidence="2 14">NOV-71</strain>
        <strain evidence="8 16">NOV-77</strain>
        <strain evidence="1 9">NOV-9</strain>
    </source>
</reference>
<dbReference type="EMBL" id="QXGE01005156">
    <property type="protein sequence ID" value="KAE9268336.1"/>
    <property type="molecule type" value="Genomic_DNA"/>
</dbReference>
<dbReference type="EMBL" id="QXGA01005146">
    <property type="protein sequence ID" value="KAE9068723.1"/>
    <property type="molecule type" value="Genomic_DNA"/>
</dbReference>
<evidence type="ECO:0000313" key="12">
    <source>
        <dbReference type="Proteomes" id="UP000440367"/>
    </source>
</evidence>
<keyword evidence="10" id="KW-1185">Reference proteome</keyword>
<evidence type="ECO:0000313" key="2">
    <source>
        <dbReference type="EMBL" id="KAE9062821.1"/>
    </source>
</evidence>